<feature type="chain" id="PRO_5040898598" evidence="2">
    <location>
        <begin position="41"/>
        <end position="130"/>
    </location>
</feature>
<feature type="region of interest" description="Disordered" evidence="1">
    <location>
        <begin position="109"/>
        <end position="130"/>
    </location>
</feature>
<dbReference type="EMBL" id="JAJLJH010000001">
    <property type="protein sequence ID" value="MCK9684507.1"/>
    <property type="molecule type" value="Genomic_DNA"/>
</dbReference>
<evidence type="ECO:0000256" key="1">
    <source>
        <dbReference type="SAM" id="MobiDB-lite"/>
    </source>
</evidence>
<evidence type="ECO:0000313" key="3">
    <source>
        <dbReference type="EMBL" id="MCK9684507.1"/>
    </source>
</evidence>
<evidence type="ECO:0000313" key="4">
    <source>
        <dbReference type="Proteomes" id="UP001139353"/>
    </source>
</evidence>
<keyword evidence="2" id="KW-0732">Signal</keyword>
<accession>A0A9X1YF60</accession>
<reference evidence="3" key="1">
    <citation type="submission" date="2021-11" db="EMBL/GenBank/DDBJ databases">
        <title>BS-T2-15 a new species belonging to the Comamonadaceae family isolated from the soil of a French oak forest.</title>
        <authorList>
            <person name="Mieszkin S."/>
            <person name="Alain K."/>
        </authorList>
    </citation>
    <scope>NUCLEOTIDE SEQUENCE</scope>
    <source>
        <strain evidence="3">BS-T2-15</strain>
    </source>
</reference>
<name>A0A9X1YF60_9BURK</name>
<organism evidence="3 4">
    <name type="scientific">Scleromatobacter humisilvae</name>
    <dbReference type="NCBI Taxonomy" id="2897159"/>
    <lineage>
        <taxon>Bacteria</taxon>
        <taxon>Pseudomonadati</taxon>
        <taxon>Pseudomonadota</taxon>
        <taxon>Betaproteobacteria</taxon>
        <taxon>Burkholderiales</taxon>
        <taxon>Sphaerotilaceae</taxon>
        <taxon>Scleromatobacter</taxon>
    </lineage>
</organism>
<sequence length="130" mass="13085">MTSRIRVSFSTRTLKLATAGALVNVGVLALLCAASASSSAAPVSAPCAPLSDAQHATLEAAANGVDALREHLWTRRGVRGYDMAGTAKWIDAYRLQAAACSASVAQAAPAAPDAPAPPAADGTQVAQATR</sequence>
<dbReference type="Proteomes" id="UP001139353">
    <property type="component" value="Unassembled WGS sequence"/>
</dbReference>
<evidence type="ECO:0000256" key="2">
    <source>
        <dbReference type="SAM" id="SignalP"/>
    </source>
</evidence>
<dbReference type="RefSeq" id="WP_275680535.1">
    <property type="nucleotide sequence ID" value="NZ_JAJLJH010000001.1"/>
</dbReference>
<proteinExistence type="predicted"/>
<feature type="signal peptide" evidence="2">
    <location>
        <begin position="1"/>
        <end position="40"/>
    </location>
</feature>
<gene>
    <name evidence="3" type="ORF">LPC04_02165</name>
</gene>
<keyword evidence="4" id="KW-1185">Reference proteome</keyword>
<dbReference type="AlphaFoldDB" id="A0A9X1YF60"/>
<comment type="caution">
    <text evidence="3">The sequence shown here is derived from an EMBL/GenBank/DDBJ whole genome shotgun (WGS) entry which is preliminary data.</text>
</comment>
<protein>
    <submittedName>
        <fullName evidence="3">Uncharacterized protein</fullName>
    </submittedName>
</protein>